<proteinExistence type="predicted"/>
<dbReference type="PANTHER" id="PTHR23303">
    <property type="entry name" value="CARBOXYPEPTIDASE REGULATORY REGION-CONTAINING"/>
    <property type="match status" value="1"/>
</dbReference>
<dbReference type="AlphaFoldDB" id="A0A075GFP0"/>
<dbReference type="SUPFAM" id="SSF49299">
    <property type="entry name" value="PKD domain"/>
    <property type="match status" value="2"/>
</dbReference>
<feature type="domain" description="PKD" evidence="3">
    <location>
        <begin position="551"/>
        <end position="580"/>
    </location>
</feature>
<evidence type="ECO:0000313" key="4">
    <source>
        <dbReference type="EMBL" id="AIF00817.1"/>
    </source>
</evidence>
<dbReference type="InterPro" id="IPR013783">
    <property type="entry name" value="Ig-like_fold"/>
</dbReference>
<sequence length="762" mass="80554">MTKQRQSRTALLAVAMLLSGAFLGLVISDNASAGNHNIDGFVQPNLAGVTVTVLNSDTGSSENTATEEDGYYSFSGLASGNYLVRFVKSGYLSELEEWEINSDGSMDDVTMVESPLGDTTISGNVADSDGSVAGATVSIRSTTVEDSWWTGTDVGYTWTATTDSNGNYSFSGLPNETFAVRITSDSHYTYTTDDASAGDFTITKVDSSNNQNVRVKDTSGNTISDATVFMYDTATSTWTDSTKLGGATYVLSPASGSEIYVYAYHAGAFPSVMKIASVSGAGSFDMIVGENAAADDNVVHISVPPSDGGQSTMPKMGDRIIKENPAPSASITVTSDTTDMDGIHVVADGEQVNFSGLSSSSPIGVSQYSWSFGTSSGETSSTFSSGLTLVTLTVTDTFGDISEANVSIMADGNNPVPAVNVIVKAGVSDEGEAYNTSTSNVDEDYKVVVFNASESNDADSMISDYAWDFGDGNTDTGDVVSHIFADPGDFSVQLTVTDAAGNSDSSTTIITVNDIEPPRAEFNWSYTNDTGGNVAGASVEGLPTHFNAGGTDDNSNDTLTYTWDFGDGTNGTGVTVDHTFNETRDEAFNVILEVTDASGNKDQISYGISPAVMDRPDLYATQIIFDNENPSEGDIVKISTTIKLLKMNVTDAFAVTFYLDSISNTTAIDTVEVDNGSVAWGIENEYSVNTTWTATPGTHTIYVRVDSTNTVDESEEKNDISDVITVSSTDDSRDWTSIGLIVVVVLLAFGAVGYIYRETLFK</sequence>
<keyword evidence="2" id="KW-0472">Membrane</keyword>
<dbReference type="EMBL" id="KF900603">
    <property type="protein sequence ID" value="AIF00817.1"/>
    <property type="molecule type" value="Genomic_DNA"/>
</dbReference>
<dbReference type="Pfam" id="PF13620">
    <property type="entry name" value="CarboxypepD_reg"/>
    <property type="match status" value="2"/>
</dbReference>
<accession>A0A075GFP0</accession>
<dbReference type="Pfam" id="PF18911">
    <property type="entry name" value="PKD_4"/>
    <property type="match status" value="2"/>
</dbReference>
<evidence type="ECO:0000259" key="3">
    <source>
        <dbReference type="PROSITE" id="PS50093"/>
    </source>
</evidence>
<feature type="domain" description="PKD" evidence="3">
    <location>
        <begin position="448"/>
        <end position="512"/>
    </location>
</feature>
<keyword evidence="2" id="KW-0812">Transmembrane</keyword>
<feature type="transmembrane region" description="Helical" evidence="2">
    <location>
        <begin position="735"/>
        <end position="756"/>
    </location>
</feature>
<evidence type="ECO:0000256" key="2">
    <source>
        <dbReference type="SAM" id="Phobius"/>
    </source>
</evidence>
<dbReference type="SUPFAM" id="SSF49464">
    <property type="entry name" value="Carboxypeptidase regulatory domain-like"/>
    <property type="match status" value="1"/>
</dbReference>
<name>A0A075GFP0_9EURY</name>
<dbReference type="CDD" id="cd00146">
    <property type="entry name" value="PKD"/>
    <property type="match status" value="1"/>
</dbReference>
<dbReference type="PROSITE" id="PS50093">
    <property type="entry name" value="PKD"/>
    <property type="match status" value="2"/>
</dbReference>
<dbReference type="InterPro" id="IPR011635">
    <property type="entry name" value="CARDB"/>
</dbReference>
<dbReference type="SMART" id="SM00089">
    <property type="entry name" value="PKD"/>
    <property type="match status" value="2"/>
</dbReference>
<keyword evidence="2" id="KW-1133">Transmembrane helix</keyword>
<dbReference type="InterPro" id="IPR051417">
    <property type="entry name" value="SDr/BOS_complex"/>
</dbReference>
<organism evidence="4">
    <name type="scientific">uncultured marine group II/III euryarchaeote KM3_13_C08</name>
    <dbReference type="NCBI Taxonomy" id="1457871"/>
    <lineage>
        <taxon>Archaea</taxon>
        <taxon>Methanobacteriati</taxon>
        <taxon>Methanobacteriota</taxon>
        <taxon>environmental samples</taxon>
    </lineage>
</organism>
<dbReference type="SUPFAM" id="SSF49478">
    <property type="entry name" value="Cna protein B-type domain"/>
    <property type="match status" value="1"/>
</dbReference>
<dbReference type="InterPro" id="IPR000601">
    <property type="entry name" value="PKD_dom"/>
</dbReference>
<dbReference type="InterPro" id="IPR035986">
    <property type="entry name" value="PKD_dom_sf"/>
</dbReference>
<evidence type="ECO:0000256" key="1">
    <source>
        <dbReference type="ARBA" id="ARBA00022729"/>
    </source>
</evidence>
<reference evidence="4" key="1">
    <citation type="journal article" date="2014" name="Genome Biol. Evol.">
        <title>Pangenome evidence for extensive interdomain horizontal transfer affecting lineage core and shell genes in uncultured planktonic thaumarchaeota and euryarchaeota.</title>
        <authorList>
            <person name="Deschamps P."/>
            <person name="Zivanovic Y."/>
            <person name="Moreira D."/>
            <person name="Rodriguez-Valera F."/>
            <person name="Lopez-Garcia P."/>
        </authorList>
    </citation>
    <scope>NUCLEOTIDE SEQUENCE</scope>
</reference>
<dbReference type="Pfam" id="PF07705">
    <property type="entry name" value="CARDB"/>
    <property type="match status" value="1"/>
</dbReference>
<keyword evidence="1" id="KW-0732">Signal</keyword>
<protein>
    <submittedName>
        <fullName evidence="4">PKD domain-containing protein</fullName>
    </submittedName>
</protein>
<dbReference type="InterPro" id="IPR008969">
    <property type="entry name" value="CarboxyPept-like_regulatory"/>
</dbReference>
<dbReference type="Gene3D" id="2.60.40.10">
    <property type="entry name" value="Immunoglobulins"/>
    <property type="match status" value="6"/>
</dbReference>
<dbReference type="PANTHER" id="PTHR23303:SF15">
    <property type="entry name" value="COLOSSIN-A"/>
    <property type="match status" value="1"/>
</dbReference>
<dbReference type="InterPro" id="IPR022409">
    <property type="entry name" value="PKD/Chitinase_dom"/>
</dbReference>